<sequence>MVLIDQLVSAPLNDNLVLIIDILISLHLLAFFIYILLLSKSIMYPNNHIYDNIAKLQTDSKKNR</sequence>
<evidence type="ECO:0000256" key="1">
    <source>
        <dbReference type="SAM" id="Phobius"/>
    </source>
</evidence>
<protein>
    <submittedName>
        <fullName evidence="2">Uncharacterized protein</fullName>
    </submittedName>
</protein>
<evidence type="ECO:0000313" key="3">
    <source>
        <dbReference type="Proteomes" id="UP001295684"/>
    </source>
</evidence>
<name>A0AAD1Y7F9_EUPCR</name>
<dbReference type="EMBL" id="CAMPGE010027762">
    <property type="protein sequence ID" value="CAI2385366.1"/>
    <property type="molecule type" value="Genomic_DNA"/>
</dbReference>
<keyword evidence="1" id="KW-1133">Transmembrane helix</keyword>
<gene>
    <name evidence="2" type="ORF">ECRASSUSDP1_LOCUS26924</name>
</gene>
<keyword evidence="3" id="KW-1185">Reference proteome</keyword>
<feature type="transmembrane region" description="Helical" evidence="1">
    <location>
        <begin position="16"/>
        <end position="37"/>
    </location>
</feature>
<organism evidence="2 3">
    <name type="scientific">Euplotes crassus</name>
    <dbReference type="NCBI Taxonomy" id="5936"/>
    <lineage>
        <taxon>Eukaryota</taxon>
        <taxon>Sar</taxon>
        <taxon>Alveolata</taxon>
        <taxon>Ciliophora</taxon>
        <taxon>Intramacronucleata</taxon>
        <taxon>Spirotrichea</taxon>
        <taxon>Hypotrichia</taxon>
        <taxon>Euplotida</taxon>
        <taxon>Euplotidae</taxon>
        <taxon>Moneuplotes</taxon>
    </lineage>
</organism>
<accession>A0AAD1Y7F9</accession>
<keyword evidence="1" id="KW-0472">Membrane</keyword>
<reference evidence="2" key="1">
    <citation type="submission" date="2023-07" db="EMBL/GenBank/DDBJ databases">
        <authorList>
            <consortium name="AG Swart"/>
            <person name="Singh M."/>
            <person name="Singh A."/>
            <person name="Seah K."/>
            <person name="Emmerich C."/>
        </authorList>
    </citation>
    <scope>NUCLEOTIDE SEQUENCE</scope>
    <source>
        <strain evidence="2">DP1</strain>
    </source>
</reference>
<comment type="caution">
    <text evidence="2">The sequence shown here is derived from an EMBL/GenBank/DDBJ whole genome shotgun (WGS) entry which is preliminary data.</text>
</comment>
<dbReference type="Proteomes" id="UP001295684">
    <property type="component" value="Unassembled WGS sequence"/>
</dbReference>
<keyword evidence="1" id="KW-0812">Transmembrane</keyword>
<evidence type="ECO:0000313" key="2">
    <source>
        <dbReference type="EMBL" id="CAI2385366.1"/>
    </source>
</evidence>
<dbReference type="AlphaFoldDB" id="A0AAD1Y7F9"/>
<proteinExistence type="predicted"/>